<dbReference type="OrthoDB" id="5621075at2"/>
<proteinExistence type="predicted"/>
<keyword evidence="3" id="KW-1185">Reference proteome</keyword>
<dbReference type="Gene3D" id="3.30.420.380">
    <property type="match status" value="1"/>
</dbReference>
<protein>
    <submittedName>
        <fullName evidence="2">General secretion pathway protein L</fullName>
    </submittedName>
</protein>
<dbReference type="RefSeq" id="WP_091356774.1">
    <property type="nucleotide sequence ID" value="NZ_AP025284.1"/>
</dbReference>
<dbReference type="Proteomes" id="UP000198749">
    <property type="component" value="Unassembled WGS sequence"/>
</dbReference>
<reference evidence="3" key="1">
    <citation type="submission" date="2016-10" db="EMBL/GenBank/DDBJ databases">
        <authorList>
            <person name="Varghese N."/>
            <person name="Submissions S."/>
        </authorList>
    </citation>
    <scope>NUCLEOTIDE SEQUENCE [LARGE SCALE GENOMIC DNA]</scope>
    <source>
        <strain evidence="3">DSM 18887</strain>
    </source>
</reference>
<keyword evidence="1" id="KW-0175">Coiled coil</keyword>
<evidence type="ECO:0000256" key="1">
    <source>
        <dbReference type="SAM" id="Coils"/>
    </source>
</evidence>
<evidence type="ECO:0000313" key="2">
    <source>
        <dbReference type="EMBL" id="SEQ51349.1"/>
    </source>
</evidence>
<dbReference type="SUPFAM" id="SSF53067">
    <property type="entry name" value="Actin-like ATPase domain"/>
    <property type="match status" value="1"/>
</dbReference>
<sequence>MTTNSSTSGLFTQRFRGIIAALSSALSWWFGQLGQMLPARIRAGWQQDSFSLILELQDQQLSISAGQQHWMLPSPWEKSSLPETLKQVIAKAQNATLCLADDMILQTRVSVPRNARDYIDNVVRFEMDRLTPFRADQVYFDTGPVTDEPGKEQCHTELYLIPKEQLQTILNQLEQLGIAPDRIIPQGFLNQHDSHLNLLPQSDEASLRSRYLRFQFALVSLNLLLLITAVSLPLAQKQTQIEQLTEAVAQLRSQAEEVFQIRDERQTLFQQQQNYVDIKQQQSSVLSLIDELTRLLPDEVWLNRMSMQGRSLRIQGEADNASELIALLQNSGKLTDVSFFSPVTQDPRTGKERFMISARQSPGESHAAQ</sequence>
<name>A0A1H9GMT3_9GAMM</name>
<feature type="coiled-coil region" evidence="1">
    <location>
        <begin position="234"/>
        <end position="261"/>
    </location>
</feature>
<dbReference type="InterPro" id="IPR043129">
    <property type="entry name" value="ATPase_NBD"/>
</dbReference>
<dbReference type="Pfam" id="PF05137">
    <property type="entry name" value="PilN"/>
    <property type="match status" value="1"/>
</dbReference>
<dbReference type="EMBL" id="FOGB01000004">
    <property type="protein sequence ID" value="SEQ51349.1"/>
    <property type="molecule type" value="Genomic_DNA"/>
</dbReference>
<dbReference type="PANTHER" id="PTHR40278">
    <property type="entry name" value="DNA UTILIZATION PROTEIN HOFN"/>
    <property type="match status" value="1"/>
</dbReference>
<evidence type="ECO:0000313" key="3">
    <source>
        <dbReference type="Proteomes" id="UP000198749"/>
    </source>
</evidence>
<organism evidence="2 3">
    <name type="scientific">Amphritea atlantica</name>
    <dbReference type="NCBI Taxonomy" id="355243"/>
    <lineage>
        <taxon>Bacteria</taxon>
        <taxon>Pseudomonadati</taxon>
        <taxon>Pseudomonadota</taxon>
        <taxon>Gammaproteobacteria</taxon>
        <taxon>Oceanospirillales</taxon>
        <taxon>Oceanospirillaceae</taxon>
        <taxon>Amphritea</taxon>
    </lineage>
</organism>
<gene>
    <name evidence="2" type="ORF">SAMN03080615_01778</name>
</gene>
<dbReference type="InterPro" id="IPR052534">
    <property type="entry name" value="Extracell_DNA_Util/SecSys_Comp"/>
</dbReference>
<dbReference type="AlphaFoldDB" id="A0A1H9GMT3"/>
<accession>A0A1H9GMT3</accession>
<dbReference type="STRING" id="355243.SAMN03080615_01778"/>
<dbReference type="InterPro" id="IPR007813">
    <property type="entry name" value="PilN"/>
</dbReference>
<dbReference type="PANTHER" id="PTHR40278:SF1">
    <property type="entry name" value="DNA UTILIZATION PROTEIN HOFN"/>
    <property type="match status" value="1"/>
</dbReference>